<accession>A0A1I4JZJ0</accession>
<sequence length="276" mass="29450">MSRRTVDSRGVRRRLWTGRGSLKPADVAVELCLRDPATAADVYGTQIPALHQRVHRCAADPEDLRRFLWREEKPTGGHDVPKRLRITHVGLSRFGRGLLREASLRQWGSGLPPTSSSSPARRTWPCAGDWRLERRAAAGWRSSGASDSAHIGGAGEVGPSPVGLQYGLQCPRKGRQVAVVDPPVVQLAGELAEQTWPVAAGGHERNLDLDAPLDDLHRGQTGGSGPRLLPGAVPAGSRAPLRNRPPAPRGDRPTAPAAGRRCCPAVSLFHAGAGLG</sequence>
<feature type="region of interest" description="Disordered" evidence="1">
    <location>
        <begin position="207"/>
        <end position="260"/>
    </location>
</feature>
<dbReference type="InParanoid" id="A0A1I4JZJ0"/>
<evidence type="ECO:0000313" key="3">
    <source>
        <dbReference type="Proteomes" id="UP000199152"/>
    </source>
</evidence>
<dbReference type="AlphaFoldDB" id="A0A1I4JZJ0"/>
<reference evidence="2 3" key="1">
    <citation type="submission" date="2016-10" db="EMBL/GenBank/DDBJ databases">
        <authorList>
            <person name="de Groot N.N."/>
        </authorList>
    </citation>
    <scope>NUCLEOTIDE SEQUENCE [LARGE SCALE GENOMIC DNA]</scope>
    <source>
        <strain evidence="2 3">DSM 45317</strain>
    </source>
</reference>
<keyword evidence="3" id="KW-1185">Reference proteome</keyword>
<dbReference type="Proteomes" id="UP000199152">
    <property type="component" value="Unassembled WGS sequence"/>
</dbReference>
<protein>
    <submittedName>
        <fullName evidence="2">Uncharacterized protein</fullName>
    </submittedName>
</protein>
<dbReference type="EMBL" id="FOSW01000016">
    <property type="protein sequence ID" value="SFL71697.1"/>
    <property type="molecule type" value="Genomic_DNA"/>
</dbReference>
<name>A0A1I4JZJ0_9ACTN</name>
<gene>
    <name evidence="2" type="ORF">SAMN04488085_11626</name>
</gene>
<organism evidence="2 3">
    <name type="scientific">Geodermatophilus ruber</name>
    <dbReference type="NCBI Taxonomy" id="504800"/>
    <lineage>
        <taxon>Bacteria</taxon>
        <taxon>Bacillati</taxon>
        <taxon>Actinomycetota</taxon>
        <taxon>Actinomycetes</taxon>
        <taxon>Geodermatophilales</taxon>
        <taxon>Geodermatophilaceae</taxon>
        <taxon>Geodermatophilus</taxon>
    </lineage>
</organism>
<feature type="region of interest" description="Disordered" evidence="1">
    <location>
        <begin position="141"/>
        <end position="160"/>
    </location>
</feature>
<evidence type="ECO:0000256" key="1">
    <source>
        <dbReference type="SAM" id="MobiDB-lite"/>
    </source>
</evidence>
<proteinExistence type="predicted"/>
<evidence type="ECO:0000313" key="2">
    <source>
        <dbReference type="EMBL" id="SFL71697.1"/>
    </source>
</evidence>
<feature type="compositionally biased region" description="Basic and acidic residues" evidence="1">
    <location>
        <begin position="207"/>
        <end position="218"/>
    </location>
</feature>